<dbReference type="SUPFAM" id="SSF75005">
    <property type="entry name" value="Arabinanase/levansucrase/invertase"/>
    <property type="match status" value="1"/>
</dbReference>
<dbReference type="Proteomes" id="UP000436047">
    <property type="component" value="Unassembled WGS sequence"/>
</dbReference>
<reference evidence="1 2" key="1">
    <citation type="submission" date="2019-08" db="EMBL/GenBank/DDBJ databases">
        <title>In-depth cultivation of the pig gut microbiome towards novel bacterial diversity and tailored functional studies.</title>
        <authorList>
            <person name="Wylensek D."/>
            <person name="Hitch T.C.A."/>
            <person name="Clavel T."/>
        </authorList>
    </citation>
    <scope>NUCLEOTIDE SEQUENCE [LARGE SCALE GENOMIC DNA]</scope>
    <source>
        <strain evidence="1 2">WCA-389-WT-23B</strain>
    </source>
</reference>
<evidence type="ECO:0000313" key="1">
    <source>
        <dbReference type="EMBL" id="MSS89785.1"/>
    </source>
</evidence>
<comment type="caution">
    <text evidence="1">The sequence shown here is derived from an EMBL/GenBank/DDBJ whole genome shotgun (WGS) entry which is preliminary data.</text>
</comment>
<keyword evidence="2" id="KW-1185">Reference proteome</keyword>
<dbReference type="InterPro" id="IPR023296">
    <property type="entry name" value="Glyco_hydro_beta-prop_sf"/>
</dbReference>
<sequence length="167" mass="19344">MKVIRKEEQLALILTSDSFFGPYAVIQNGIRPLGMCMGDFDLVKLPDGRACCYFERVHKEIICAELTTDYTDVTGFYTAHFPHDNPPYVREAPAYFTKAFDSGEAYRKIKHNFEWSFSDDPELKSNINWSVPAPDTSLAGYVWLPVSFEQGLPVLHWYDEWRIENFE</sequence>
<organism evidence="1 2">
    <name type="scientific">Eisenbergiella porci</name>
    <dbReference type="NCBI Taxonomy" id="2652274"/>
    <lineage>
        <taxon>Bacteria</taxon>
        <taxon>Bacillati</taxon>
        <taxon>Bacillota</taxon>
        <taxon>Clostridia</taxon>
        <taxon>Lachnospirales</taxon>
        <taxon>Lachnospiraceae</taxon>
        <taxon>Eisenbergiella</taxon>
    </lineage>
</organism>
<dbReference type="AlphaFoldDB" id="A0A6N7WJ50"/>
<accession>A0A6N7WJ50</accession>
<dbReference type="GeneID" id="86054602"/>
<name>A0A6N7WJ50_9FIRM</name>
<proteinExistence type="predicted"/>
<dbReference type="Gene3D" id="2.115.10.20">
    <property type="entry name" value="Glycosyl hydrolase domain, family 43"/>
    <property type="match status" value="1"/>
</dbReference>
<protein>
    <submittedName>
        <fullName evidence="1">Uncharacterized protein</fullName>
    </submittedName>
</protein>
<dbReference type="EMBL" id="VUMI01000027">
    <property type="protein sequence ID" value="MSS89785.1"/>
    <property type="molecule type" value="Genomic_DNA"/>
</dbReference>
<gene>
    <name evidence="1" type="ORF">FYJ45_16290</name>
</gene>
<dbReference type="RefSeq" id="WP_154465807.1">
    <property type="nucleotide sequence ID" value="NZ_JAXDZL010000032.1"/>
</dbReference>
<evidence type="ECO:0000313" key="2">
    <source>
        <dbReference type="Proteomes" id="UP000436047"/>
    </source>
</evidence>